<reference evidence="1 2" key="1">
    <citation type="submission" date="2021-05" db="EMBL/GenBank/DDBJ databases">
        <title>Kineosporia and Streptomyces sp. nov. two new marine actinobacteria isolated from Coral.</title>
        <authorList>
            <person name="Buangrab K."/>
            <person name="Sutthacheep M."/>
            <person name="Yeemin T."/>
            <person name="Harunari E."/>
            <person name="Igarashi Y."/>
            <person name="Kanchanasin P."/>
            <person name="Tanasupawat S."/>
            <person name="Phongsopitanun W."/>
        </authorList>
    </citation>
    <scope>NUCLEOTIDE SEQUENCE [LARGE SCALE GENOMIC DNA]</scope>
    <source>
        <strain evidence="1 2">J2-2</strain>
    </source>
</reference>
<protein>
    <submittedName>
        <fullName evidence="1">Uncharacterized protein</fullName>
    </submittedName>
</protein>
<dbReference type="EMBL" id="JAHBAY010000003">
    <property type="protein sequence ID" value="MBT0769254.1"/>
    <property type="molecule type" value="Genomic_DNA"/>
</dbReference>
<accession>A0ABS5TI37</accession>
<sequence>MSSRARRAEIDWDAWEGEPRAFGVVDASGWFDREVAYPRDAEVPPDPGVPAPDRAPGEFRAQFWERVAAAPDDALITVVGCHY</sequence>
<dbReference type="RefSeq" id="WP_214155531.1">
    <property type="nucleotide sequence ID" value="NZ_JAHBAY010000003.1"/>
</dbReference>
<keyword evidence="2" id="KW-1185">Reference proteome</keyword>
<evidence type="ECO:0000313" key="1">
    <source>
        <dbReference type="EMBL" id="MBT0769254.1"/>
    </source>
</evidence>
<gene>
    <name evidence="1" type="ORF">KIH74_10005</name>
</gene>
<comment type="caution">
    <text evidence="1">The sequence shown here is derived from an EMBL/GenBank/DDBJ whole genome shotgun (WGS) entry which is preliminary data.</text>
</comment>
<dbReference type="Proteomes" id="UP001197247">
    <property type="component" value="Unassembled WGS sequence"/>
</dbReference>
<proteinExistence type="predicted"/>
<evidence type="ECO:0000313" key="2">
    <source>
        <dbReference type="Proteomes" id="UP001197247"/>
    </source>
</evidence>
<name>A0ABS5TI37_9ACTN</name>
<organism evidence="1 2">
    <name type="scientific">Kineosporia corallincola</name>
    <dbReference type="NCBI Taxonomy" id="2835133"/>
    <lineage>
        <taxon>Bacteria</taxon>
        <taxon>Bacillati</taxon>
        <taxon>Actinomycetota</taxon>
        <taxon>Actinomycetes</taxon>
        <taxon>Kineosporiales</taxon>
        <taxon>Kineosporiaceae</taxon>
        <taxon>Kineosporia</taxon>
    </lineage>
</organism>